<dbReference type="EMBL" id="KZ613786">
    <property type="protein sequence ID" value="PMD61457.1"/>
    <property type="molecule type" value="Genomic_DNA"/>
</dbReference>
<dbReference type="PANTHER" id="PTHR33112">
    <property type="entry name" value="DOMAIN PROTEIN, PUTATIVE-RELATED"/>
    <property type="match status" value="1"/>
</dbReference>
<dbReference type="OrthoDB" id="5125733at2759"/>
<dbReference type="GeneID" id="36580355"/>
<protein>
    <submittedName>
        <fullName evidence="3">HET-domain-containing protein</fullName>
    </submittedName>
</protein>
<dbReference type="AlphaFoldDB" id="A0A2J6TEK7"/>
<keyword evidence="4" id="KW-1185">Reference proteome</keyword>
<dbReference type="InParanoid" id="A0A2J6TEK7"/>
<reference evidence="3" key="1">
    <citation type="submission" date="2016-04" db="EMBL/GenBank/DDBJ databases">
        <title>A degradative enzymes factory behind the ericoid mycorrhizal symbiosis.</title>
        <authorList>
            <consortium name="DOE Joint Genome Institute"/>
            <person name="Martino E."/>
            <person name="Morin E."/>
            <person name="Grelet G."/>
            <person name="Kuo A."/>
            <person name="Kohler A."/>
            <person name="Daghino S."/>
            <person name="Barry K."/>
            <person name="Choi C."/>
            <person name="Cichocki N."/>
            <person name="Clum A."/>
            <person name="Copeland A."/>
            <person name="Hainaut M."/>
            <person name="Haridas S."/>
            <person name="Labutti K."/>
            <person name="Lindquist E."/>
            <person name="Lipzen A."/>
            <person name="Khouja H.-R."/>
            <person name="Murat C."/>
            <person name="Ohm R."/>
            <person name="Olson A."/>
            <person name="Spatafora J."/>
            <person name="Veneault-Fourrey C."/>
            <person name="Henrissat B."/>
            <person name="Grigoriev I."/>
            <person name="Martin F."/>
            <person name="Perotto S."/>
        </authorList>
    </citation>
    <scope>NUCLEOTIDE SEQUENCE [LARGE SCALE GENOMIC DNA]</scope>
    <source>
        <strain evidence="3">E</strain>
    </source>
</reference>
<dbReference type="InterPro" id="IPR010730">
    <property type="entry name" value="HET"/>
</dbReference>
<proteinExistence type="predicted"/>
<feature type="region of interest" description="Disordered" evidence="1">
    <location>
        <begin position="147"/>
        <end position="169"/>
    </location>
</feature>
<organism evidence="3 4">
    <name type="scientific">Hyaloscypha bicolor E</name>
    <dbReference type="NCBI Taxonomy" id="1095630"/>
    <lineage>
        <taxon>Eukaryota</taxon>
        <taxon>Fungi</taxon>
        <taxon>Dikarya</taxon>
        <taxon>Ascomycota</taxon>
        <taxon>Pezizomycotina</taxon>
        <taxon>Leotiomycetes</taxon>
        <taxon>Helotiales</taxon>
        <taxon>Hyaloscyphaceae</taxon>
        <taxon>Hyaloscypha</taxon>
        <taxon>Hyaloscypha bicolor</taxon>
    </lineage>
</organism>
<evidence type="ECO:0000256" key="1">
    <source>
        <dbReference type="SAM" id="MobiDB-lite"/>
    </source>
</evidence>
<feature type="compositionally biased region" description="Polar residues" evidence="1">
    <location>
        <begin position="159"/>
        <end position="168"/>
    </location>
</feature>
<evidence type="ECO:0000259" key="2">
    <source>
        <dbReference type="Pfam" id="PF06985"/>
    </source>
</evidence>
<evidence type="ECO:0000313" key="4">
    <source>
        <dbReference type="Proteomes" id="UP000235371"/>
    </source>
</evidence>
<dbReference type="Pfam" id="PF06985">
    <property type="entry name" value="HET"/>
    <property type="match status" value="1"/>
</dbReference>
<dbReference type="Proteomes" id="UP000235371">
    <property type="component" value="Unassembled WGS sequence"/>
</dbReference>
<name>A0A2J6TEK7_9HELO</name>
<dbReference type="RefSeq" id="XP_024738361.1">
    <property type="nucleotide sequence ID" value="XM_024872274.1"/>
</dbReference>
<accession>A0A2J6TEK7</accession>
<feature type="domain" description="Heterokaryon incompatibility" evidence="2">
    <location>
        <begin position="174"/>
        <end position="324"/>
    </location>
</feature>
<dbReference type="PANTHER" id="PTHR33112:SF16">
    <property type="entry name" value="HETEROKARYON INCOMPATIBILITY DOMAIN-CONTAINING PROTEIN"/>
    <property type="match status" value="1"/>
</dbReference>
<evidence type="ECO:0000313" key="3">
    <source>
        <dbReference type="EMBL" id="PMD61457.1"/>
    </source>
</evidence>
<dbReference type="STRING" id="1095630.A0A2J6TEK7"/>
<gene>
    <name evidence="3" type="ORF">K444DRAFT_370835</name>
</gene>
<sequence>MITSTWQRKKSLLQYDEEGSEFRPFVFKLSLDSDCCWGFCCSGEDWNLRTQFELYEFGDPDLPEAFDAERAITGIWISRQHLGDYTLSESTGKIMERWVQECLDSHEECRHTLMGGYSPTRHIDVGPKDDLKELSFVEAGELPFDRLLGIPPDSHKETNPQTGQTEEAPTSLRYATLSHCWGGTQHNQTTMNTLNYRKRSIPLSSLNQTFRDAINVTRSLGLQYLWIDSLCIIQDSPSDQTRESAKMCSVYRNAILNIAATSAANGYELFLNTRPISIQVPHMYQVGEKHPSPSNAIWIRPRADSDSSSLGRNTLSRRAWCYQEEILAPRTLSFGQSQVTFECRETRRLETTPDLGIQRRILDSNPKLKFTSQLRREDFTRDLWIEAMKLWHGMVISYSRRELSLAKDNYHQSQAWQLDLGLAQKIATLLAYGAVIFLAGFAGGQAV</sequence>